<reference evidence="1 2" key="1">
    <citation type="submission" date="2023-10" db="EMBL/GenBank/DDBJ databases">
        <title>Genomes of two closely related lineages of the louse Polyplax serrata with different host specificities.</title>
        <authorList>
            <person name="Martinu J."/>
            <person name="Tarabai H."/>
            <person name="Stefka J."/>
            <person name="Hypsa V."/>
        </authorList>
    </citation>
    <scope>NUCLEOTIDE SEQUENCE [LARGE SCALE GENOMIC DNA]</scope>
    <source>
        <strain evidence="1">HR10_N</strain>
    </source>
</reference>
<dbReference type="EMBL" id="JAWJWE010000039">
    <property type="protein sequence ID" value="KAK6620506.1"/>
    <property type="molecule type" value="Genomic_DNA"/>
</dbReference>
<feature type="non-terminal residue" evidence="1">
    <location>
        <position position="1"/>
    </location>
</feature>
<sequence>SLVHGGRYGGGEGRLEELNLQCKTMAEPRNGLTRRYASELIMESPYDVSTREIMLPNHEIRFA</sequence>
<name>A0AAN8S7J0_POLSC</name>
<dbReference type="AlphaFoldDB" id="A0AAN8S7J0"/>
<evidence type="ECO:0000313" key="1">
    <source>
        <dbReference type="EMBL" id="KAK6620506.1"/>
    </source>
</evidence>
<evidence type="ECO:0000313" key="2">
    <source>
        <dbReference type="Proteomes" id="UP001372834"/>
    </source>
</evidence>
<protein>
    <submittedName>
        <fullName evidence="1">Uncharacterized protein</fullName>
    </submittedName>
</protein>
<proteinExistence type="predicted"/>
<gene>
    <name evidence="1" type="ORF">RUM43_010797</name>
</gene>
<comment type="caution">
    <text evidence="1">The sequence shown here is derived from an EMBL/GenBank/DDBJ whole genome shotgun (WGS) entry which is preliminary data.</text>
</comment>
<dbReference type="Proteomes" id="UP001372834">
    <property type="component" value="Unassembled WGS sequence"/>
</dbReference>
<accession>A0AAN8S7J0</accession>
<organism evidence="1 2">
    <name type="scientific">Polyplax serrata</name>
    <name type="common">Common mouse louse</name>
    <dbReference type="NCBI Taxonomy" id="468196"/>
    <lineage>
        <taxon>Eukaryota</taxon>
        <taxon>Metazoa</taxon>
        <taxon>Ecdysozoa</taxon>
        <taxon>Arthropoda</taxon>
        <taxon>Hexapoda</taxon>
        <taxon>Insecta</taxon>
        <taxon>Pterygota</taxon>
        <taxon>Neoptera</taxon>
        <taxon>Paraneoptera</taxon>
        <taxon>Psocodea</taxon>
        <taxon>Troctomorpha</taxon>
        <taxon>Phthiraptera</taxon>
        <taxon>Anoplura</taxon>
        <taxon>Polyplacidae</taxon>
        <taxon>Polyplax</taxon>
    </lineage>
</organism>